<comment type="caution">
    <text evidence="8">The sequence shown here is derived from an EMBL/GenBank/DDBJ whole genome shotgun (WGS) entry which is preliminary data.</text>
</comment>
<sequence>MREFLLKHADIEPVSFHMPGHKGSAVFRKYGYGEFLDRLADCDITEIPGADNLFQAEGIIKEVQKKYSELYGVERSYLQINGTSGGIIASILAAVKPGGKLIMARNCHKSVFNALTLGSIHPVYAAPEFIKEHGILGAISPEEIERCIKENPDADAIILPSPNYYGICSDIRAIADIAHKEEKVLIVDQAHGAHLKFFHTFGCGNSMPASAEDCGADIVINSIHKTLASLTQSAVLNLNSQRVNRYVLEDKLQVIQSTSPSYILMSFLDINADLLKDHGRQLIREWRDNIDYFYHVAAGIKGLKIMTADNMDITKINLDMGDLGIAGAELEKRLMEKGIFSELYTGDILMLMTGIGNTRDHMMKTLKALEEISQTAHVAEAEGADRRRRYQIPAAGKLHSVPSKKHFVPLGEAEGAICAGSIIPYPPGIPFVCPGEELTPDIIRYITALRHDGEKVIGVNDRGEVLVGK</sequence>
<dbReference type="AlphaFoldDB" id="A0A926I9E9"/>
<keyword evidence="8" id="KW-0808">Transferase</keyword>
<evidence type="ECO:0000313" key="9">
    <source>
        <dbReference type="Proteomes" id="UP000610862"/>
    </source>
</evidence>
<keyword evidence="3" id="KW-0210">Decarboxylase</keyword>
<keyword evidence="5" id="KW-0456">Lyase</keyword>
<dbReference type="GO" id="GO:0008483">
    <property type="term" value="F:transaminase activity"/>
    <property type="evidence" value="ECO:0007669"/>
    <property type="project" value="UniProtKB-KW"/>
</dbReference>
<dbReference type="InterPro" id="IPR015421">
    <property type="entry name" value="PyrdxlP-dep_Trfase_major"/>
</dbReference>
<dbReference type="InterPro" id="IPR015424">
    <property type="entry name" value="PyrdxlP-dep_Trfase"/>
</dbReference>
<evidence type="ECO:0000256" key="5">
    <source>
        <dbReference type="ARBA" id="ARBA00023239"/>
    </source>
</evidence>
<keyword evidence="9" id="KW-1185">Reference proteome</keyword>
<proteinExistence type="inferred from homology"/>
<dbReference type="GO" id="GO:0016831">
    <property type="term" value="F:carboxy-lyase activity"/>
    <property type="evidence" value="ECO:0007669"/>
    <property type="project" value="UniProtKB-KW"/>
</dbReference>
<gene>
    <name evidence="8" type="ORF">H8692_04620</name>
</gene>
<evidence type="ECO:0000259" key="7">
    <source>
        <dbReference type="Pfam" id="PF03711"/>
    </source>
</evidence>
<dbReference type="Proteomes" id="UP000610862">
    <property type="component" value="Unassembled WGS sequence"/>
</dbReference>
<dbReference type="InterPro" id="IPR000310">
    <property type="entry name" value="Orn/Lys/Arg_deCO2ase_major_dom"/>
</dbReference>
<comment type="cofactor">
    <cofactor evidence="1">
        <name>pyridoxal 5'-phosphate</name>
        <dbReference type="ChEBI" id="CHEBI:597326"/>
    </cofactor>
</comment>
<evidence type="ECO:0000256" key="2">
    <source>
        <dbReference type="ARBA" id="ARBA00010671"/>
    </source>
</evidence>
<organism evidence="8 9">
    <name type="scientific">Lentihominibacter hominis</name>
    <dbReference type="NCBI Taxonomy" id="2763645"/>
    <lineage>
        <taxon>Bacteria</taxon>
        <taxon>Bacillati</taxon>
        <taxon>Bacillota</taxon>
        <taxon>Clostridia</taxon>
        <taxon>Peptostreptococcales</taxon>
        <taxon>Anaerovoracaceae</taxon>
        <taxon>Lentihominibacter</taxon>
    </lineage>
</organism>
<name>A0A926I9E9_9FIRM</name>
<evidence type="ECO:0000256" key="3">
    <source>
        <dbReference type="ARBA" id="ARBA00022793"/>
    </source>
</evidence>
<feature type="domain" description="Orn/Lys/Arg decarboxylases family 1 pyridoxal-P attachment site" evidence="6">
    <location>
        <begin position="4"/>
        <end position="290"/>
    </location>
</feature>
<dbReference type="PANTHER" id="PTHR43277:SF4">
    <property type="entry name" value="ARGININE DECARBOXYLASE"/>
    <property type="match status" value="1"/>
</dbReference>
<reference evidence="8" key="1">
    <citation type="submission" date="2020-08" db="EMBL/GenBank/DDBJ databases">
        <title>Genome public.</title>
        <authorList>
            <person name="Liu C."/>
            <person name="Sun Q."/>
        </authorList>
    </citation>
    <scope>NUCLEOTIDE SEQUENCE</scope>
    <source>
        <strain evidence="8">NSJ-24</strain>
    </source>
</reference>
<dbReference type="PANTHER" id="PTHR43277">
    <property type="entry name" value="ARGININE DECARBOXYLASE"/>
    <property type="match status" value="1"/>
</dbReference>
<dbReference type="InterPro" id="IPR008286">
    <property type="entry name" value="Prn/Lys/Arg_de-COase_C"/>
</dbReference>
<evidence type="ECO:0000259" key="6">
    <source>
        <dbReference type="Pfam" id="PF01276"/>
    </source>
</evidence>
<evidence type="ECO:0000256" key="4">
    <source>
        <dbReference type="ARBA" id="ARBA00022898"/>
    </source>
</evidence>
<feature type="domain" description="Orn/Lys/Arg decarboxylase C-terminal" evidence="7">
    <location>
        <begin position="391"/>
        <end position="456"/>
    </location>
</feature>
<keyword evidence="8" id="KW-0032">Aminotransferase</keyword>
<dbReference type="InterPro" id="IPR036633">
    <property type="entry name" value="Prn/Lys/Arg_de-COase_C_sf"/>
</dbReference>
<dbReference type="Pfam" id="PF01276">
    <property type="entry name" value="OKR_DC_1"/>
    <property type="match status" value="1"/>
</dbReference>
<dbReference type="RefSeq" id="WP_187525075.1">
    <property type="nucleotide sequence ID" value="NZ_JACRTA010000001.1"/>
</dbReference>
<dbReference type="SUPFAM" id="SSF55904">
    <property type="entry name" value="Ornithine decarboxylase C-terminal domain"/>
    <property type="match status" value="1"/>
</dbReference>
<accession>A0A926I9E9</accession>
<dbReference type="Gene3D" id="3.90.105.10">
    <property type="entry name" value="Molybdopterin biosynthesis moea protein, domain 2"/>
    <property type="match status" value="1"/>
</dbReference>
<dbReference type="Pfam" id="PF03711">
    <property type="entry name" value="OKR_DC_1_C"/>
    <property type="match status" value="1"/>
</dbReference>
<comment type="similarity">
    <text evidence="2">Belongs to the Orn/Lys/Arg decarboxylase class-I family.</text>
</comment>
<dbReference type="SUPFAM" id="SSF53383">
    <property type="entry name" value="PLP-dependent transferases"/>
    <property type="match status" value="1"/>
</dbReference>
<keyword evidence="4" id="KW-0663">Pyridoxal phosphate</keyword>
<dbReference type="InterPro" id="IPR052357">
    <property type="entry name" value="Orn_Lys_Arg_decarboxylase-I"/>
</dbReference>
<protein>
    <submittedName>
        <fullName evidence="8">Aminotransferase class V-fold PLP-dependent enzyme</fullName>
    </submittedName>
</protein>
<dbReference type="Gene3D" id="3.40.640.10">
    <property type="entry name" value="Type I PLP-dependent aspartate aminotransferase-like (Major domain)"/>
    <property type="match status" value="1"/>
</dbReference>
<evidence type="ECO:0000313" key="8">
    <source>
        <dbReference type="EMBL" id="MBC8568050.1"/>
    </source>
</evidence>
<dbReference type="EMBL" id="JACRTA010000001">
    <property type="protein sequence ID" value="MBC8568050.1"/>
    <property type="molecule type" value="Genomic_DNA"/>
</dbReference>
<evidence type="ECO:0000256" key="1">
    <source>
        <dbReference type="ARBA" id="ARBA00001933"/>
    </source>
</evidence>